<organism evidence="1 2">
    <name type="scientific">Diaporthe australafricana</name>
    <dbReference type="NCBI Taxonomy" id="127596"/>
    <lineage>
        <taxon>Eukaryota</taxon>
        <taxon>Fungi</taxon>
        <taxon>Dikarya</taxon>
        <taxon>Ascomycota</taxon>
        <taxon>Pezizomycotina</taxon>
        <taxon>Sordariomycetes</taxon>
        <taxon>Sordariomycetidae</taxon>
        <taxon>Diaporthales</taxon>
        <taxon>Diaporthaceae</taxon>
        <taxon>Diaporthe</taxon>
    </lineage>
</organism>
<dbReference type="EMBL" id="JAWRVE010000002">
    <property type="protein sequence ID" value="KAL1883297.1"/>
    <property type="molecule type" value="Genomic_DNA"/>
</dbReference>
<protein>
    <submittedName>
        <fullName evidence="1">Uncharacterized protein</fullName>
    </submittedName>
</protein>
<evidence type="ECO:0000313" key="1">
    <source>
        <dbReference type="EMBL" id="KAL1883297.1"/>
    </source>
</evidence>
<evidence type="ECO:0000313" key="2">
    <source>
        <dbReference type="Proteomes" id="UP001583177"/>
    </source>
</evidence>
<name>A0ABR3Y604_9PEZI</name>
<dbReference type="Proteomes" id="UP001583177">
    <property type="component" value="Unassembled WGS sequence"/>
</dbReference>
<comment type="caution">
    <text evidence="1">The sequence shown here is derived from an EMBL/GenBank/DDBJ whole genome shotgun (WGS) entry which is preliminary data.</text>
</comment>
<gene>
    <name evidence="1" type="ORF">Daus18300_000355</name>
</gene>
<keyword evidence="2" id="KW-1185">Reference proteome</keyword>
<accession>A0ABR3Y604</accession>
<sequence>MPKVASAGGTAFDKITKLLPSSSGINAAESPPLERNRQKLQSDYGLPVELQKELQTHTFRAMLSENMVGADSEALCCVRRGPAGLWGDCEDYALFVRKLAELERNRRSDDDGGNRKKLKVTAYFAEVDAMIGKKGQSYMENCWKGSGGDEFQDTLEFRTTTMKETDHDSVVVSVEVLQQIFLGSGGAMPASL</sequence>
<reference evidence="1 2" key="1">
    <citation type="journal article" date="2024" name="IMA Fungus">
        <title>IMA Genome - F19 : A genome assembly and annotation guide to empower mycologists, including annotated draft genome sequences of Ceratocystis pirilliformis, Diaporthe australafricana, Fusarium ophioides, Paecilomyces lecythidis, and Sporothrix stenoceras.</title>
        <authorList>
            <person name="Aylward J."/>
            <person name="Wilson A.M."/>
            <person name="Visagie C.M."/>
            <person name="Spraker J."/>
            <person name="Barnes I."/>
            <person name="Buitendag C."/>
            <person name="Ceriani C."/>
            <person name="Del Mar Angel L."/>
            <person name="du Plessis D."/>
            <person name="Fuchs T."/>
            <person name="Gasser K."/>
            <person name="Kramer D."/>
            <person name="Li W."/>
            <person name="Munsamy K."/>
            <person name="Piso A."/>
            <person name="Price J.L."/>
            <person name="Sonnekus B."/>
            <person name="Thomas C."/>
            <person name="van der Nest A."/>
            <person name="van Dijk A."/>
            <person name="van Heerden A."/>
            <person name="van Vuuren N."/>
            <person name="Yilmaz N."/>
            <person name="Duong T.A."/>
            <person name="van der Merwe N.A."/>
            <person name="Wingfield M.J."/>
            <person name="Wingfield B.D."/>
        </authorList>
    </citation>
    <scope>NUCLEOTIDE SEQUENCE [LARGE SCALE GENOMIC DNA]</scope>
    <source>
        <strain evidence="1 2">CMW 18300</strain>
    </source>
</reference>
<proteinExistence type="predicted"/>